<evidence type="ECO:0000256" key="3">
    <source>
        <dbReference type="ARBA" id="ARBA00022827"/>
    </source>
</evidence>
<dbReference type="AlphaFoldDB" id="A0A9P5A4P8"/>
<dbReference type="PANTHER" id="PTHR47178:SF6">
    <property type="entry name" value="FAD-BINDING DOMAIN-CONTAINING PROTEIN"/>
    <property type="match status" value="1"/>
</dbReference>
<sequence length="453" mass="50996">MLQFNVIIVGSGLSGPLLASGLLEAGVKVDVYEKLAADAKRDGYQIRVAQPSMEAFRLSLTPEQNEKIRASLGHFDANEQTTPIWYDHKLKPLLEMGRISEQYHGSAPMDRVVLRNIIMEKPLESGIVHFGKSFSGYDIVSDKGRERVRVSFDDGTSADCDLLIGADGSHSRVNKQLGLNNIQAIPVINFITKTHLSKDKLAALPPAARHSPMLTFSHRKTYFCVAYIPNRQQTEVTKGDEGTTTGTSDYDEDMATFTFSLQMQKDDCPKDIKDWDKDATWKFLEESLSTWDDAFRQVIQVIKSEEVYVFEPRATKRPALNWRSKVQAASNPNLGHPRVWLMGDAMHVMLPNRGMGGNQAMLDTTVISPLIQRLDKVMAADGILPTEVVAAACEEYEREMIPRTFYWVETSGGTKPVPFDTNTFFGRCIAWYMKLSLDIRDAKHAILRLFRLR</sequence>
<evidence type="ECO:0000259" key="6">
    <source>
        <dbReference type="Pfam" id="PF01494"/>
    </source>
</evidence>
<dbReference type="InterPro" id="IPR002938">
    <property type="entry name" value="FAD-bd"/>
</dbReference>
<dbReference type="OrthoDB" id="655030at2759"/>
<dbReference type="EMBL" id="PVQB02001131">
    <property type="protein sequence ID" value="KAF4332214.1"/>
    <property type="molecule type" value="Genomic_DNA"/>
</dbReference>
<evidence type="ECO:0000313" key="7">
    <source>
        <dbReference type="EMBL" id="KAF4332214.1"/>
    </source>
</evidence>
<dbReference type="Proteomes" id="UP000730481">
    <property type="component" value="Unassembled WGS sequence"/>
</dbReference>
<reference evidence="7" key="2">
    <citation type="submission" date="2020-02" db="EMBL/GenBank/DDBJ databases">
        <title>Identification and distribution of gene clusters putatively required for synthesis of sphingolipid metabolism inhibitors in phylogenetically diverse species of the filamentous fungus Fusarium.</title>
        <authorList>
            <person name="Kim H.-S."/>
            <person name="Busman M."/>
            <person name="Brown D.W."/>
            <person name="Divon H."/>
            <person name="Uhlig S."/>
            <person name="Proctor R.H."/>
        </authorList>
    </citation>
    <scope>NUCLEOTIDE SEQUENCE</scope>
    <source>
        <strain evidence="7">NRRL 25174</strain>
    </source>
</reference>
<dbReference type="GO" id="GO:0004497">
    <property type="term" value="F:monooxygenase activity"/>
    <property type="evidence" value="ECO:0007669"/>
    <property type="project" value="UniProtKB-KW"/>
</dbReference>
<proteinExistence type="predicted"/>
<evidence type="ECO:0000313" key="8">
    <source>
        <dbReference type="Proteomes" id="UP000730481"/>
    </source>
</evidence>
<feature type="domain" description="FAD-binding" evidence="6">
    <location>
        <begin position="5"/>
        <end position="182"/>
    </location>
</feature>
<evidence type="ECO:0000256" key="4">
    <source>
        <dbReference type="ARBA" id="ARBA00023002"/>
    </source>
</evidence>
<keyword evidence="4" id="KW-0560">Oxidoreductase</keyword>
<keyword evidence="5" id="KW-0503">Monooxygenase</keyword>
<gene>
    <name evidence="7" type="ORF">FBEOM_13975</name>
</gene>
<evidence type="ECO:0000256" key="1">
    <source>
        <dbReference type="ARBA" id="ARBA00001974"/>
    </source>
</evidence>
<name>A0A9P5A4P8_9HYPO</name>
<dbReference type="PRINTS" id="PR00420">
    <property type="entry name" value="RNGMNOXGNASE"/>
</dbReference>
<evidence type="ECO:0000256" key="2">
    <source>
        <dbReference type="ARBA" id="ARBA00022630"/>
    </source>
</evidence>
<comment type="caution">
    <text evidence="7">The sequence shown here is derived from an EMBL/GenBank/DDBJ whole genome shotgun (WGS) entry which is preliminary data.</text>
</comment>
<reference evidence="7" key="1">
    <citation type="journal article" date="2017" name="Mycologia">
        <title>Fusarium algeriense, sp. nov., a novel toxigenic crown rot pathogen of durum wheat from Algeria is nested in the Fusarium burgessii species complex.</title>
        <authorList>
            <person name="Laraba I."/>
            <person name="Keddad A."/>
            <person name="Boureghda H."/>
            <person name="Abdallah N."/>
            <person name="Vaughan M.M."/>
            <person name="Proctor R.H."/>
            <person name="Busman M."/>
            <person name="O'Donnell K."/>
        </authorList>
    </citation>
    <scope>NUCLEOTIDE SEQUENCE</scope>
    <source>
        <strain evidence="7">NRRL 25174</strain>
    </source>
</reference>
<evidence type="ECO:0000256" key="5">
    <source>
        <dbReference type="ARBA" id="ARBA00023033"/>
    </source>
</evidence>
<comment type="cofactor">
    <cofactor evidence="1">
        <name>FAD</name>
        <dbReference type="ChEBI" id="CHEBI:57692"/>
    </cofactor>
</comment>
<dbReference type="Gene3D" id="3.50.50.60">
    <property type="entry name" value="FAD/NAD(P)-binding domain"/>
    <property type="match status" value="1"/>
</dbReference>
<dbReference type="PANTHER" id="PTHR47178">
    <property type="entry name" value="MONOOXYGENASE, FAD-BINDING"/>
    <property type="match status" value="1"/>
</dbReference>
<dbReference type="InterPro" id="IPR036188">
    <property type="entry name" value="FAD/NAD-bd_sf"/>
</dbReference>
<accession>A0A9P5A4P8</accession>
<feature type="domain" description="FAD-binding" evidence="6">
    <location>
        <begin position="322"/>
        <end position="366"/>
    </location>
</feature>
<dbReference type="Pfam" id="PF01494">
    <property type="entry name" value="FAD_binding_3"/>
    <property type="match status" value="2"/>
</dbReference>
<dbReference type="SUPFAM" id="SSF51905">
    <property type="entry name" value="FAD/NAD(P)-binding domain"/>
    <property type="match status" value="1"/>
</dbReference>
<keyword evidence="3" id="KW-0274">FAD</keyword>
<keyword evidence="2" id="KW-0285">Flavoprotein</keyword>
<dbReference type="GO" id="GO:0071949">
    <property type="term" value="F:FAD binding"/>
    <property type="evidence" value="ECO:0007669"/>
    <property type="project" value="InterPro"/>
</dbReference>
<organism evidence="7 8">
    <name type="scientific">Fusarium beomiforme</name>
    <dbReference type="NCBI Taxonomy" id="44412"/>
    <lineage>
        <taxon>Eukaryota</taxon>
        <taxon>Fungi</taxon>
        <taxon>Dikarya</taxon>
        <taxon>Ascomycota</taxon>
        <taxon>Pezizomycotina</taxon>
        <taxon>Sordariomycetes</taxon>
        <taxon>Hypocreomycetidae</taxon>
        <taxon>Hypocreales</taxon>
        <taxon>Nectriaceae</taxon>
        <taxon>Fusarium</taxon>
        <taxon>Fusarium burgessii species complex</taxon>
    </lineage>
</organism>
<keyword evidence="8" id="KW-1185">Reference proteome</keyword>
<protein>
    <recommendedName>
        <fullName evidence="6">FAD-binding domain-containing protein</fullName>
    </recommendedName>
</protein>